<proteinExistence type="predicted"/>
<dbReference type="EMBL" id="BAAASZ010000020">
    <property type="protein sequence ID" value="GAA2443256.1"/>
    <property type="molecule type" value="Genomic_DNA"/>
</dbReference>
<dbReference type="InterPro" id="IPR012347">
    <property type="entry name" value="Ferritin-like"/>
</dbReference>
<dbReference type="PANTHER" id="PTHR38593">
    <property type="entry name" value="BLR2558 PROTEIN"/>
    <property type="match status" value="1"/>
</dbReference>
<gene>
    <name evidence="5" type="ORF">GCM10010405_28490</name>
</gene>
<dbReference type="Proteomes" id="UP001501638">
    <property type="component" value="Unassembled WGS sequence"/>
</dbReference>
<evidence type="ECO:0000256" key="3">
    <source>
        <dbReference type="SAM" id="SignalP"/>
    </source>
</evidence>
<feature type="compositionally biased region" description="Low complexity" evidence="1">
    <location>
        <begin position="172"/>
        <end position="182"/>
    </location>
</feature>
<keyword evidence="3" id="KW-0732">Signal</keyword>
<keyword evidence="6" id="KW-1185">Reference proteome</keyword>
<keyword evidence="2" id="KW-1133">Transmembrane helix</keyword>
<feature type="transmembrane region" description="Helical" evidence="2">
    <location>
        <begin position="198"/>
        <end position="218"/>
    </location>
</feature>
<evidence type="ECO:0000256" key="1">
    <source>
        <dbReference type="SAM" id="MobiDB-lite"/>
    </source>
</evidence>
<feature type="domain" description="DUF4142" evidence="4">
    <location>
        <begin position="33"/>
        <end position="167"/>
    </location>
</feature>
<evidence type="ECO:0000256" key="2">
    <source>
        <dbReference type="SAM" id="Phobius"/>
    </source>
</evidence>
<sequence>MRTRHWTSTTVAALTLVGASVAPAVAVEQVGEQDSTFLKAAHQGNLAEIAAGRDARENAETACVRNVGATLIRDHTRLDAQGKALAEKFGVALPTAPTPEQQRQLADVRARAGTAAYDRAWLRVQAASHEKTLALIDQEIRAGQNPEVKAAARAARPVVAMHLEMVRGGTCRASAGPASVPAGSGGRAAEAPGLPRSAGAVALGGGFLLAASGAVWVVRVRRAAAGR</sequence>
<name>A0ABP5X2F2_9ACTN</name>
<protein>
    <recommendedName>
        <fullName evidence="4">DUF4142 domain-containing protein</fullName>
    </recommendedName>
</protein>
<feature type="region of interest" description="Disordered" evidence="1">
    <location>
        <begin position="172"/>
        <end position="191"/>
    </location>
</feature>
<evidence type="ECO:0000259" key="4">
    <source>
        <dbReference type="Pfam" id="PF13628"/>
    </source>
</evidence>
<dbReference type="InterPro" id="IPR025419">
    <property type="entry name" value="DUF4142"/>
</dbReference>
<comment type="caution">
    <text evidence="5">The sequence shown here is derived from an EMBL/GenBank/DDBJ whole genome shotgun (WGS) entry which is preliminary data.</text>
</comment>
<feature type="chain" id="PRO_5046769002" description="DUF4142 domain-containing protein" evidence="3">
    <location>
        <begin position="27"/>
        <end position="227"/>
    </location>
</feature>
<evidence type="ECO:0000313" key="6">
    <source>
        <dbReference type="Proteomes" id="UP001501638"/>
    </source>
</evidence>
<dbReference type="Gene3D" id="1.20.1260.10">
    <property type="match status" value="1"/>
</dbReference>
<keyword evidence="2" id="KW-0472">Membrane</keyword>
<keyword evidence="2" id="KW-0812">Transmembrane</keyword>
<reference evidence="6" key="1">
    <citation type="journal article" date="2019" name="Int. J. Syst. Evol. Microbiol.">
        <title>The Global Catalogue of Microorganisms (GCM) 10K type strain sequencing project: providing services to taxonomists for standard genome sequencing and annotation.</title>
        <authorList>
            <consortium name="The Broad Institute Genomics Platform"/>
            <consortium name="The Broad Institute Genome Sequencing Center for Infectious Disease"/>
            <person name="Wu L."/>
            <person name="Ma J."/>
        </authorList>
    </citation>
    <scope>NUCLEOTIDE SEQUENCE [LARGE SCALE GENOMIC DNA]</scope>
    <source>
        <strain evidence="6">JCM 6305</strain>
    </source>
</reference>
<dbReference type="Pfam" id="PF13628">
    <property type="entry name" value="DUF4142"/>
    <property type="match status" value="1"/>
</dbReference>
<evidence type="ECO:0000313" key="5">
    <source>
        <dbReference type="EMBL" id="GAA2443256.1"/>
    </source>
</evidence>
<accession>A0ABP5X2F2</accession>
<feature type="signal peptide" evidence="3">
    <location>
        <begin position="1"/>
        <end position="26"/>
    </location>
</feature>
<dbReference type="RefSeq" id="WP_344322683.1">
    <property type="nucleotide sequence ID" value="NZ_BAAASZ010000020.1"/>
</dbReference>
<dbReference type="PANTHER" id="PTHR38593:SF1">
    <property type="entry name" value="BLR2558 PROTEIN"/>
    <property type="match status" value="1"/>
</dbReference>
<organism evidence="5 6">
    <name type="scientific">Streptomyces macrosporus</name>
    <dbReference type="NCBI Taxonomy" id="44032"/>
    <lineage>
        <taxon>Bacteria</taxon>
        <taxon>Bacillati</taxon>
        <taxon>Actinomycetota</taxon>
        <taxon>Actinomycetes</taxon>
        <taxon>Kitasatosporales</taxon>
        <taxon>Streptomycetaceae</taxon>
        <taxon>Streptomyces</taxon>
    </lineage>
</organism>